<feature type="transmembrane region" description="Helical" evidence="1">
    <location>
        <begin position="6"/>
        <end position="21"/>
    </location>
</feature>
<evidence type="ECO:0000256" key="1">
    <source>
        <dbReference type="SAM" id="Phobius"/>
    </source>
</evidence>
<sequence>MNDFWQYVGLILSIFFAYKVYMDAKERGNDAAIFWAASVFLAWIIVLPFYWFKNVKE</sequence>
<keyword evidence="1" id="KW-1133">Transmembrane helix</keyword>
<dbReference type="Proteomes" id="UP000824099">
    <property type="component" value="Unassembled WGS sequence"/>
</dbReference>
<reference evidence="2" key="2">
    <citation type="journal article" date="2021" name="PeerJ">
        <title>Extensive microbial diversity within the chicken gut microbiome revealed by metagenomics and culture.</title>
        <authorList>
            <person name="Gilroy R."/>
            <person name="Ravi A."/>
            <person name="Getino M."/>
            <person name="Pursley I."/>
            <person name="Horton D.L."/>
            <person name="Alikhan N.F."/>
            <person name="Baker D."/>
            <person name="Gharbi K."/>
            <person name="Hall N."/>
            <person name="Watson M."/>
            <person name="Adriaenssens E.M."/>
            <person name="Foster-Nyarko E."/>
            <person name="Jarju S."/>
            <person name="Secka A."/>
            <person name="Antonio M."/>
            <person name="Oren A."/>
            <person name="Chaudhuri R.R."/>
            <person name="La Ragione R."/>
            <person name="Hildebrand F."/>
            <person name="Pallen M.J."/>
        </authorList>
    </citation>
    <scope>NUCLEOTIDE SEQUENCE</scope>
    <source>
        <strain evidence="2">CHK160-1198</strain>
    </source>
</reference>
<reference evidence="2" key="1">
    <citation type="submission" date="2020-10" db="EMBL/GenBank/DDBJ databases">
        <authorList>
            <person name="Gilroy R."/>
        </authorList>
    </citation>
    <scope>NUCLEOTIDE SEQUENCE</scope>
    <source>
        <strain evidence="2">CHK160-1198</strain>
    </source>
</reference>
<accession>A0A9D1MND1</accession>
<comment type="caution">
    <text evidence="2">The sequence shown here is derived from an EMBL/GenBank/DDBJ whole genome shotgun (WGS) entry which is preliminary data.</text>
</comment>
<dbReference type="AlphaFoldDB" id="A0A9D1MND1"/>
<dbReference type="EMBL" id="DVNI01000003">
    <property type="protein sequence ID" value="HIU63452.1"/>
    <property type="molecule type" value="Genomic_DNA"/>
</dbReference>
<keyword evidence="1" id="KW-0812">Transmembrane</keyword>
<organism evidence="2 3">
    <name type="scientific">Candidatus Avacidaminococcus intestinavium</name>
    <dbReference type="NCBI Taxonomy" id="2840684"/>
    <lineage>
        <taxon>Bacteria</taxon>
        <taxon>Bacillati</taxon>
        <taxon>Bacillota</taxon>
        <taxon>Negativicutes</taxon>
        <taxon>Acidaminococcales</taxon>
        <taxon>Acidaminococcaceae</taxon>
        <taxon>Acidaminococcaceae incertae sedis</taxon>
        <taxon>Candidatus Avacidaminococcus</taxon>
    </lineage>
</organism>
<keyword evidence="1" id="KW-0472">Membrane</keyword>
<proteinExistence type="predicted"/>
<evidence type="ECO:0000313" key="3">
    <source>
        <dbReference type="Proteomes" id="UP000824099"/>
    </source>
</evidence>
<evidence type="ECO:0000313" key="2">
    <source>
        <dbReference type="EMBL" id="HIU63452.1"/>
    </source>
</evidence>
<protein>
    <submittedName>
        <fullName evidence="2">Uncharacterized protein</fullName>
    </submittedName>
</protein>
<name>A0A9D1MND1_9FIRM</name>
<feature type="transmembrane region" description="Helical" evidence="1">
    <location>
        <begin position="33"/>
        <end position="52"/>
    </location>
</feature>
<gene>
    <name evidence="2" type="ORF">IAB06_00210</name>
</gene>